<reference evidence="1" key="1">
    <citation type="submission" date="2017-08" db="EMBL/GenBank/DDBJ databases">
        <authorList>
            <consortium name="Urmite Genomes"/>
        </authorList>
    </citation>
    <scope>NUCLEOTIDE SEQUENCE [LARGE SCALE GENOMIC DNA]</scope>
    <source>
        <strain evidence="1">IHUMI-LCC2</strain>
    </source>
</reference>
<dbReference type="GeneID" id="35382671"/>
<dbReference type="Proteomes" id="UP000236316">
    <property type="component" value="Segment"/>
</dbReference>
<keyword evidence="2" id="KW-1185">Reference proteome</keyword>
<evidence type="ECO:0000313" key="1">
    <source>
        <dbReference type="EMBL" id="SNW62743.1"/>
    </source>
</evidence>
<proteinExistence type="predicted"/>
<accession>A0A2I2L5D2</accession>
<dbReference type="EMBL" id="LT906555">
    <property type="protein sequence ID" value="SNW62743.1"/>
    <property type="molecule type" value="Genomic_DNA"/>
</dbReference>
<organism evidence="1">
    <name type="scientific">Orpheovirus IHUMI-LCC2</name>
    <dbReference type="NCBI Taxonomy" id="2023057"/>
    <lineage>
        <taxon>Viruses</taxon>
        <taxon>Varidnaviria</taxon>
        <taxon>Bamfordvirae</taxon>
        <taxon>Nucleocytoviricota</taxon>
        <taxon>Megaviricetes</taxon>
        <taxon>Pimascovirales</taxon>
        <taxon>Ocovirineae</taxon>
        <taxon>Orpheoviridae</taxon>
        <taxon>Alphaorpheovirus</taxon>
        <taxon>Alphaorpheovirus massiliense</taxon>
    </lineage>
</organism>
<dbReference type="Gene3D" id="2.20.110.10">
    <property type="entry name" value="Histone H3 K4-specific methyltransferase SET7/9 N-terminal domain"/>
    <property type="match status" value="2"/>
</dbReference>
<dbReference type="RefSeq" id="YP_009449045.1">
    <property type="nucleotide sequence ID" value="NC_036594.1"/>
</dbReference>
<evidence type="ECO:0000313" key="2">
    <source>
        <dbReference type="Proteomes" id="UP000236316"/>
    </source>
</evidence>
<dbReference type="KEGG" id="vg:35382671"/>
<sequence>MLLNNMDYIPNEILDIICFDNLETYISFSRVCKKFYEVSKLHDNILDKFFTKREVCNHKGDRIQWYTLYKCCNIKIRHGDYTATYTKYNVNDNITIKCSYYRGKLHGDYTKFNCNHDILEIGNYINGKRHGVYKVWWNNYDEVPNILHTEYNYLNGILHGSYKRYNCGGNIWMLCEYINGKREGEYKECYDINLWKNDLPLKVTCQYKNGKLNGTYQVYDNEGRLYIESYYVNDQRIRYEKECWYYRKYNP</sequence>
<gene>
    <name evidence="1" type="ORF">ORPV_839</name>
</gene>
<protein>
    <submittedName>
        <fullName evidence="1">MORN-repeat protein</fullName>
    </submittedName>
</protein>
<dbReference type="SUPFAM" id="SSF82185">
    <property type="entry name" value="Histone H3 K4-specific methyltransferase SET7/9 N-terminal domain"/>
    <property type="match status" value="1"/>
</dbReference>
<name>A0A2I2L5D2_9VIRU</name>